<dbReference type="SUPFAM" id="SSF53335">
    <property type="entry name" value="S-adenosyl-L-methionine-dependent methyltransferases"/>
    <property type="match status" value="1"/>
</dbReference>
<dbReference type="RefSeq" id="WP_182339121.1">
    <property type="nucleotide sequence ID" value="NZ_JACGXS010000003.1"/>
</dbReference>
<dbReference type="AlphaFoldDB" id="A0A7W3IIT9"/>
<evidence type="ECO:0000256" key="1">
    <source>
        <dbReference type="SAM" id="MobiDB-lite"/>
    </source>
</evidence>
<proteinExistence type="predicted"/>
<accession>A0A7W3IIT9</accession>
<evidence type="ECO:0000313" key="3">
    <source>
        <dbReference type="Proteomes" id="UP000547058"/>
    </source>
</evidence>
<evidence type="ECO:0000313" key="2">
    <source>
        <dbReference type="EMBL" id="MBA8681994.1"/>
    </source>
</evidence>
<gene>
    <name evidence="2" type="ORF">H4O11_09220</name>
</gene>
<dbReference type="Proteomes" id="UP000547058">
    <property type="component" value="Unassembled WGS sequence"/>
</dbReference>
<dbReference type="Gene3D" id="3.40.50.150">
    <property type="entry name" value="Vaccinia Virus protein VP39"/>
    <property type="match status" value="1"/>
</dbReference>
<reference evidence="2 3" key="1">
    <citation type="submission" date="2020-08" db="EMBL/GenBank/DDBJ databases">
        <title>Stenotrophomonas tumulicola JCM 30961.</title>
        <authorList>
            <person name="Deng Y."/>
        </authorList>
    </citation>
    <scope>NUCLEOTIDE SEQUENCE [LARGE SCALE GENOMIC DNA]</scope>
    <source>
        <strain evidence="2 3">JCM 30961</strain>
    </source>
</reference>
<sequence length="227" mass="25417">MPALPSLRQATPTSWFDSEPAQELFLLEQQLLLPQLPTLPGPPWLWITPSARWLDGALLGGRGLRLFRDGQGYAGEARCALPLPLPNESVRVVILQHVTAADAAALLAECERVLMPGGRLLLSSLNPFSPYRAQWRRHGMVVRTPQRLRQLLERVGLECDDTRYVGPMWPAASRRRFNLAALRAACLFSAEKRTFALPGPTPVRMRWRGPMPTPGMTRSILETNEDH</sequence>
<comment type="caution">
    <text evidence="2">The sequence shown here is derived from an EMBL/GenBank/DDBJ whole genome shotgun (WGS) entry which is preliminary data.</text>
</comment>
<feature type="region of interest" description="Disordered" evidence="1">
    <location>
        <begin position="207"/>
        <end position="227"/>
    </location>
</feature>
<dbReference type="EMBL" id="JACGXS010000003">
    <property type="protein sequence ID" value="MBA8681994.1"/>
    <property type="molecule type" value="Genomic_DNA"/>
</dbReference>
<organism evidence="2 3">
    <name type="scientific">Stenotrophomonas tumulicola</name>
    <dbReference type="NCBI Taxonomy" id="1685415"/>
    <lineage>
        <taxon>Bacteria</taxon>
        <taxon>Pseudomonadati</taxon>
        <taxon>Pseudomonadota</taxon>
        <taxon>Gammaproteobacteria</taxon>
        <taxon>Lysobacterales</taxon>
        <taxon>Lysobacteraceae</taxon>
        <taxon>Stenotrophomonas</taxon>
    </lineage>
</organism>
<protein>
    <recommendedName>
        <fullName evidence="4">Methyltransferase type 11 domain-containing protein</fullName>
    </recommendedName>
</protein>
<evidence type="ECO:0008006" key="4">
    <source>
        <dbReference type="Google" id="ProtNLM"/>
    </source>
</evidence>
<name>A0A7W3IIT9_9GAMM</name>
<dbReference type="InterPro" id="IPR029063">
    <property type="entry name" value="SAM-dependent_MTases_sf"/>
</dbReference>
<keyword evidence="3" id="KW-1185">Reference proteome</keyword>